<comment type="caution">
    <text evidence="7">The sequence shown here is derived from an EMBL/GenBank/DDBJ whole genome shotgun (WGS) entry which is preliminary data.</text>
</comment>
<dbReference type="Proteomes" id="UP001301958">
    <property type="component" value="Unassembled WGS sequence"/>
</dbReference>
<proteinExistence type="inferred from homology"/>
<keyword evidence="5" id="KW-0560">Oxidoreductase</keyword>
<dbReference type="GO" id="GO:0005737">
    <property type="term" value="C:cytoplasm"/>
    <property type="evidence" value="ECO:0007669"/>
    <property type="project" value="TreeGrafter"/>
</dbReference>
<dbReference type="PROSITE" id="PS00677">
    <property type="entry name" value="DAO"/>
    <property type="match status" value="1"/>
</dbReference>
<name>A0AAN7BTI7_9PEZI</name>
<evidence type="ECO:0000256" key="3">
    <source>
        <dbReference type="ARBA" id="ARBA00022630"/>
    </source>
</evidence>
<evidence type="ECO:0000313" key="8">
    <source>
        <dbReference type="Proteomes" id="UP001301958"/>
    </source>
</evidence>
<evidence type="ECO:0000313" key="7">
    <source>
        <dbReference type="EMBL" id="KAK4229117.1"/>
    </source>
</evidence>
<evidence type="ECO:0000256" key="4">
    <source>
        <dbReference type="ARBA" id="ARBA00022827"/>
    </source>
</evidence>
<dbReference type="PANTHER" id="PTHR11530">
    <property type="entry name" value="D-AMINO ACID OXIDASE"/>
    <property type="match status" value="1"/>
</dbReference>
<dbReference type="AlphaFoldDB" id="A0AAN7BTI7"/>
<dbReference type="SUPFAM" id="SSF54373">
    <property type="entry name" value="FAD-linked reductases, C-terminal domain"/>
    <property type="match status" value="1"/>
</dbReference>
<dbReference type="GO" id="GO:0019478">
    <property type="term" value="P:D-amino acid catabolic process"/>
    <property type="evidence" value="ECO:0007669"/>
    <property type="project" value="TreeGrafter"/>
</dbReference>
<dbReference type="SUPFAM" id="SSF51971">
    <property type="entry name" value="Nucleotide-binding domain"/>
    <property type="match status" value="1"/>
</dbReference>
<evidence type="ECO:0000259" key="6">
    <source>
        <dbReference type="Pfam" id="PF01266"/>
    </source>
</evidence>
<dbReference type="EMBL" id="MU865311">
    <property type="protein sequence ID" value="KAK4229117.1"/>
    <property type="molecule type" value="Genomic_DNA"/>
</dbReference>
<organism evidence="7 8">
    <name type="scientific">Podospora fimiseda</name>
    <dbReference type="NCBI Taxonomy" id="252190"/>
    <lineage>
        <taxon>Eukaryota</taxon>
        <taxon>Fungi</taxon>
        <taxon>Dikarya</taxon>
        <taxon>Ascomycota</taxon>
        <taxon>Pezizomycotina</taxon>
        <taxon>Sordariomycetes</taxon>
        <taxon>Sordariomycetidae</taxon>
        <taxon>Sordariales</taxon>
        <taxon>Podosporaceae</taxon>
        <taxon>Podospora</taxon>
    </lineage>
</organism>
<evidence type="ECO:0000256" key="5">
    <source>
        <dbReference type="ARBA" id="ARBA00023002"/>
    </source>
</evidence>
<comment type="similarity">
    <text evidence="2">Belongs to the DAMOX/DASOX family.</text>
</comment>
<accession>A0AAN7BTI7</accession>
<dbReference type="GO" id="GO:0071949">
    <property type="term" value="F:FAD binding"/>
    <property type="evidence" value="ECO:0007669"/>
    <property type="project" value="InterPro"/>
</dbReference>
<comment type="cofactor">
    <cofactor evidence="1">
        <name>FAD</name>
        <dbReference type="ChEBI" id="CHEBI:57692"/>
    </cofactor>
</comment>
<dbReference type="GO" id="GO:0003884">
    <property type="term" value="F:D-amino-acid oxidase activity"/>
    <property type="evidence" value="ECO:0007669"/>
    <property type="project" value="InterPro"/>
</dbReference>
<reference evidence="7" key="2">
    <citation type="submission" date="2023-05" db="EMBL/GenBank/DDBJ databases">
        <authorList>
            <consortium name="Lawrence Berkeley National Laboratory"/>
            <person name="Steindorff A."/>
            <person name="Hensen N."/>
            <person name="Bonometti L."/>
            <person name="Westerberg I."/>
            <person name="Brannstrom I.O."/>
            <person name="Guillou S."/>
            <person name="Cros-Aarteil S."/>
            <person name="Calhoun S."/>
            <person name="Haridas S."/>
            <person name="Kuo A."/>
            <person name="Mondo S."/>
            <person name="Pangilinan J."/>
            <person name="Riley R."/>
            <person name="Labutti K."/>
            <person name="Andreopoulos B."/>
            <person name="Lipzen A."/>
            <person name="Chen C."/>
            <person name="Yanf M."/>
            <person name="Daum C."/>
            <person name="Ng V."/>
            <person name="Clum A."/>
            <person name="Ohm R."/>
            <person name="Martin F."/>
            <person name="Silar P."/>
            <person name="Natvig D."/>
            <person name="Lalanne C."/>
            <person name="Gautier V."/>
            <person name="Ament-Velasquez S.L."/>
            <person name="Kruys A."/>
            <person name="Hutchinson M.I."/>
            <person name="Powell A.J."/>
            <person name="Barry K."/>
            <person name="Miller A.N."/>
            <person name="Grigoriev I.V."/>
            <person name="Debuchy R."/>
            <person name="Gladieux P."/>
            <person name="Thoren M.H."/>
            <person name="Johannesson H."/>
        </authorList>
    </citation>
    <scope>NUCLEOTIDE SEQUENCE</scope>
    <source>
        <strain evidence="7">CBS 990.96</strain>
    </source>
</reference>
<dbReference type="InterPro" id="IPR023209">
    <property type="entry name" value="DAO"/>
</dbReference>
<keyword evidence="8" id="KW-1185">Reference proteome</keyword>
<dbReference type="InterPro" id="IPR006181">
    <property type="entry name" value="D-amino_acid_oxidase_CS"/>
</dbReference>
<sequence length="364" mass="40592">MSQKHIIVIGAGPIGLSSALLLLNSGHSVTIIARDFPAPFETIDPISQINYTAPWAGAHNRFIPPSPSVPHTQLEHSLSLITYNHMKSLYESPHRKEAGITFLPGIEYLEAPSAEYLSLSKPNNPILNQLYQLCGYKILSPEYFPDTKIKWGCKYESYCLNPMVYLSFLLRRFFYLGGKLLKRELRCPEEVFSLNLGTDIVVNASGTNFGLDPAVFITRGQTVLVKESCPVTITRQNKDGTYSFSVPRGYQGGTIIGGTREVNNWSMEADLEVRKKLLKGFVEMYPDILGENGKKELTVLRDIVGRRPTRNGGPRIEGEKIEGKGFIMHAYGFGGRGFELSWGVAEMVRDGVEGWLRGKEKGKL</sequence>
<gene>
    <name evidence="7" type="ORF">QBC38DRAFT_453561</name>
</gene>
<dbReference type="PANTHER" id="PTHR11530:SF26">
    <property type="entry name" value="FAD DEPENDENT OXIDOREDUCTASE SUPERFAMILY (AFU_ORTHOLOGUE AFUA_5G13940)"/>
    <property type="match status" value="1"/>
</dbReference>
<evidence type="ECO:0000256" key="2">
    <source>
        <dbReference type="ARBA" id="ARBA00006730"/>
    </source>
</evidence>
<evidence type="ECO:0000256" key="1">
    <source>
        <dbReference type="ARBA" id="ARBA00001974"/>
    </source>
</evidence>
<dbReference type="Gene3D" id="3.30.9.10">
    <property type="entry name" value="D-Amino Acid Oxidase, subunit A, domain 2"/>
    <property type="match status" value="1"/>
</dbReference>
<dbReference type="PIRSF" id="PIRSF000189">
    <property type="entry name" value="D-aa_oxidase"/>
    <property type="match status" value="1"/>
</dbReference>
<dbReference type="InterPro" id="IPR006076">
    <property type="entry name" value="FAD-dep_OxRdtase"/>
</dbReference>
<keyword evidence="4" id="KW-0274">FAD</keyword>
<feature type="domain" description="FAD dependent oxidoreductase" evidence="6">
    <location>
        <begin position="6"/>
        <end position="349"/>
    </location>
</feature>
<reference evidence="7" key="1">
    <citation type="journal article" date="2023" name="Mol. Phylogenet. Evol.">
        <title>Genome-scale phylogeny and comparative genomics of the fungal order Sordariales.</title>
        <authorList>
            <person name="Hensen N."/>
            <person name="Bonometti L."/>
            <person name="Westerberg I."/>
            <person name="Brannstrom I.O."/>
            <person name="Guillou S."/>
            <person name="Cros-Aarteil S."/>
            <person name="Calhoun S."/>
            <person name="Haridas S."/>
            <person name="Kuo A."/>
            <person name="Mondo S."/>
            <person name="Pangilinan J."/>
            <person name="Riley R."/>
            <person name="LaButti K."/>
            <person name="Andreopoulos B."/>
            <person name="Lipzen A."/>
            <person name="Chen C."/>
            <person name="Yan M."/>
            <person name="Daum C."/>
            <person name="Ng V."/>
            <person name="Clum A."/>
            <person name="Steindorff A."/>
            <person name="Ohm R.A."/>
            <person name="Martin F."/>
            <person name="Silar P."/>
            <person name="Natvig D.O."/>
            <person name="Lalanne C."/>
            <person name="Gautier V."/>
            <person name="Ament-Velasquez S.L."/>
            <person name="Kruys A."/>
            <person name="Hutchinson M.I."/>
            <person name="Powell A.J."/>
            <person name="Barry K."/>
            <person name="Miller A.N."/>
            <person name="Grigoriev I.V."/>
            <person name="Debuchy R."/>
            <person name="Gladieux P."/>
            <person name="Hiltunen Thoren M."/>
            <person name="Johannesson H."/>
        </authorList>
    </citation>
    <scope>NUCLEOTIDE SEQUENCE</scope>
    <source>
        <strain evidence="7">CBS 990.96</strain>
    </source>
</reference>
<protein>
    <submittedName>
        <fullName evidence="7">D-amino-acid oxidase</fullName>
    </submittedName>
</protein>
<dbReference type="Gene3D" id="3.40.50.720">
    <property type="entry name" value="NAD(P)-binding Rossmann-like Domain"/>
    <property type="match status" value="1"/>
</dbReference>
<dbReference type="Pfam" id="PF01266">
    <property type="entry name" value="DAO"/>
    <property type="match status" value="1"/>
</dbReference>
<keyword evidence="3" id="KW-0285">Flavoprotein</keyword>